<sequence length="139" mass="16610">MIVYLKQHKNYWKLVSIAALIIILGGILTMNWLNGEELKKKKYRQEQDRVVKYIGEHIELCNGQPITKIEFIEFQLETATTGTWSITTIVNEKYLIHFSEDRLGEEIRTSYYSPKEFKQYSEKMRNNMTNVETIYYEEK</sequence>
<keyword evidence="1" id="KW-1133">Transmembrane helix</keyword>
<dbReference type="RefSeq" id="WP_012679479.1">
    <property type="nucleotide sequence ID" value="NC_012471.1"/>
</dbReference>
<reference evidence="2 3" key="1">
    <citation type="journal article" date="2009" name="PLoS Pathog.">
        <title>Genomic evidence for the evolution of Streptococcus equi: host restriction, increased virulence, and genetic exchange with human pathogens.</title>
        <authorList>
            <person name="Holden M.T.G."/>
            <person name="Heather Z."/>
            <person name="Paillot R."/>
            <person name="Steward K.F."/>
            <person name="Webb K."/>
            <person name="Ainslie F."/>
            <person name="Jourdan T."/>
            <person name="Bason N.C."/>
            <person name="Holroyd N.E."/>
            <person name="Mungall K."/>
            <person name="Quail M.A."/>
            <person name="Sanders M."/>
            <person name="Simmonds M."/>
            <person name="Willey D."/>
            <person name="Brooks K."/>
            <person name="Aanensen D.M."/>
            <person name="Spratt B.G."/>
            <person name="Jolley K.A."/>
            <person name="Maiden M.C.J."/>
            <person name="Kehoe M."/>
            <person name="Chanter N."/>
            <person name="Bentley S.D."/>
            <person name="Robinson C."/>
            <person name="Maskell D.J."/>
            <person name="Parkhill J."/>
            <person name="Waller A.S."/>
        </authorList>
    </citation>
    <scope>NUCLEOTIDE SEQUENCE [LARGE SCALE GENOMIC DNA]</scope>
    <source>
        <strain evidence="2 3">4047</strain>
    </source>
</reference>
<keyword evidence="1" id="KW-0812">Transmembrane</keyword>
<dbReference type="EMBL" id="FM204883">
    <property type="protein sequence ID" value="CAW93671.1"/>
    <property type="molecule type" value="Genomic_DNA"/>
</dbReference>
<accession>C0M9A2</accession>
<gene>
    <name evidence="2" type="ordered locus">SEQ_1051</name>
</gene>
<dbReference type="Proteomes" id="UP000001365">
    <property type="component" value="Chromosome"/>
</dbReference>
<feature type="transmembrane region" description="Helical" evidence="1">
    <location>
        <begin position="12"/>
        <end position="33"/>
    </location>
</feature>
<name>C0M9A2_STRE4</name>
<protein>
    <submittedName>
        <fullName evidence="2">Putative membrane protein</fullName>
    </submittedName>
</protein>
<evidence type="ECO:0000313" key="3">
    <source>
        <dbReference type="Proteomes" id="UP000001365"/>
    </source>
</evidence>
<organism evidence="2 3">
    <name type="scientific">Streptococcus equi subsp. equi (strain 4047)</name>
    <dbReference type="NCBI Taxonomy" id="553482"/>
    <lineage>
        <taxon>Bacteria</taxon>
        <taxon>Bacillati</taxon>
        <taxon>Bacillota</taxon>
        <taxon>Bacilli</taxon>
        <taxon>Lactobacillales</taxon>
        <taxon>Streptococcaceae</taxon>
        <taxon>Streptococcus</taxon>
    </lineage>
</organism>
<proteinExistence type="predicted"/>
<dbReference type="HOGENOM" id="CLU_151996_0_0_9"/>
<dbReference type="AlphaFoldDB" id="C0M9A2"/>
<evidence type="ECO:0000313" key="2">
    <source>
        <dbReference type="EMBL" id="CAW93671.1"/>
    </source>
</evidence>
<dbReference type="OrthoDB" id="2234914at2"/>
<keyword evidence="1" id="KW-0472">Membrane</keyword>
<evidence type="ECO:0000256" key="1">
    <source>
        <dbReference type="SAM" id="Phobius"/>
    </source>
</evidence>
<dbReference type="KEGG" id="seu:SEQ_1051"/>